<name>A0ABP9DPR5_9BACT</name>
<organism evidence="7 8">
    <name type="scientific">Algivirga pacifica</name>
    <dbReference type="NCBI Taxonomy" id="1162670"/>
    <lineage>
        <taxon>Bacteria</taxon>
        <taxon>Pseudomonadati</taxon>
        <taxon>Bacteroidota</taxon>
        <taxon>Cytophagia</taxon>
        <taxon>Cytophagales</taxon>
        <taxon>Flammeovirgaceae</taxon>
        <taxon>Algivirga</taxon>
    </lineage>
</organism>
<feature type="transmembrane region" description="Helical" evidence="6">
    <location>
        <begin position="173"/>
        <end position="191"/>
    </location>
</feature>
<dbReference type="Gene3D" id="1.10.357.140">
    <property type="entry name" value="UbiA prenyltransferase"/>
    <property type="match status" value="1"/>
</dbReference>
<reference evidence="8" key="1">
    <citation type="journal article" date="2019" name="Int. J. Syst. Evol. Microbiol.">
        <title>The Global Catalogue of Microorganisms (GCM) 10K type strain sequencing project: providing services to taxonomists for standard genome sequencing and annotation.</title>
        <authorList>
            <consortium name="The Broad Institute Genomics Platform"/>
            <consortium name="The Broad Institute Genome Sequencing Center for Infectious Disease"/>
            <person name="Wu L."/>
            <person name="Ma J."/>
        </authorList>
    </citation>
    <scope>NUCLEOTIDE SEQUENCE [LARGE SCALE GENOMIC DNA]</scope>
    <source>
        <strain evidence="8">JCM 18326</strain>
    </source>
</reference>
<dbReference type="Pfam" id="PF01040">
    <property type="entry name" value="UbiA"/>
    <property type="match status" value="1"/>
</dbReference>
<dbReference type="InterPro" id="IPR000537">
    <property type="entry name" value="UbiA_prenyltransferase"/>
</dbReference>
<keyword evidence="2" id="KW-1003">Cell membrane</keyword>
<feature type="transmembrane region" description="Helical" evidence="6">
    <location>
        <begin position="20"/>
        <end position="36"/>
    </location>
</feature>
<accession>A0ABP9DPR5</accession>
<sequence>MRNASQPQGFFISIPQFFKLIRVNNLLIILLTQYLTKVFLVDGVENYRNTLSDPSFFLLTLATLLIAAGGYIINDYYDIKIDMINKPDKIVVGKVMRRRVAIFTHTVFSLTGVAIGFYLSRTLGIIMFSSAFWLWLYSNQLKRRAFIGNLTIAALTALSVFIINLYIRENNPLVYIYGTFAFFISVIREIIKDLEDQKGDEQFGCKTLPIIWGNAKTKALIYFLAIMYAGITFRFLYYIGNPWLYGFIAVLSIPIVFLLYLLYKAHTPEAFGKLSTFCKWIMVGGVLSMVLL</sequence>
<evidence type="ECO:0000313" key="8">
    <source>
        <dbReference type="Proteomes" id="UP001500298"/>
    </source>
</evidence>
<evidence type="ECO:0000256" key="5">
    <source>
        <dbReference type="ARBA" id="ARBA00023136"/>
    </source>
</evidence>
<evidence type="ECO:0000256" key="4">
    <source>
        <dbReference type="ARBA" id="ARBA00022989"/>
    </source>
</evidence>
<evidence type="ECO:0000256" key="2">
    <source>
        <dbReference type="ARBA" id="ARBA00022475"/>
    </source>
</evidence>
<keyword evidence="4 6" id="KW-1133">Transmembrane helix</keyword>
<keyword evidence="8" id="KW-1185">Reference proteome</keyword>
<feature type="transmembrane region" description="Helical" evidence="6">
    <location>
        <begin position="146"/>
        <end position="167"/>
    </location>
</feature>
<dbReference type="PANTHER" id="PTHR42723">
    <property type="entry name" value="CHLOROPHYLL SYNTHASE"/>
    <property type="match status" value="1"/>
</dbReference>
<evidence type="ECO:0000256" key="6">
    <source>
        <dbReference type="SAM" id="Phobius"/>
    </source>
</evidence>
<dbReference type="Gene3D" id="1.20.120.1780">
    <property type="entry name" value="UbiA prenyltransferase"/>
    <property type="match status" value="1"/>
</dbReference>
<dbReference type="Proteomes" id="UP001500298">
    <property type="component" value="Unassembled WGS sequence"/>
</dbReference>
<dbReference type="PANTHER" id="PTHR42723:SF1">
    <property type="entry name" value="CHLOROPHYLL SYNTHASE, CHLOROPLASTIC"/>
    <property type="match status" value="1"/>
</dbReference>
<dbReference type="CDD" id="cd13961">
    <property type="entry name" value="PT_UbiA_DGGGPS"/>
    <property type="match status" value="1"/>
</dbReference>
<gene>
    <name evidence="7" type="ORF">GCM10023331_38410</name>
</gene>
<feature type="transmembrane region" description="Helical" evidence="6">
    <location>
        <begin position="219"/>
        <end position="237"/>
    </location>
</feature>
<keyword evidence="5 6" id="KW-0472">Membrane</keyword>
<dbReference type="InterPro" id="IPR044878">
    <property type="entry name" value="UbiA_sf"/>
</dbReference>
<evidence type="ECO:0000256" key="1">
    <source>
        <dbReference type="ARBA" id="ARBA00004141"/>
    </source>
</evidence>
<protein>
    <submittedName>
        <fullName evidence="7">Geranylgeranylglycerol-phosphate geranylgeranyltransferase</fullName>
    </submittedName>
</protein>
<dbReference type="EMBL" id="BAABJX010000063">
    <property type="protein sequence ID" value="GAA4850052.1"/>
    <property type="molecule type" value="Genomic_DNA"/>
</dbReference>
<keyword evidence="3 6" id="KW-0812">Transmembrane</keyword>
<evidence type="ECO:0000313" key="7">
    <source>
        <dbReference type="EMBL" id="GAA4850052.1"/>
    </source>
</evidence>
<dbReference type="NCBIfam" id="NF009513">
    <property type="entry name" value="PRK12872.1-3"/>
    <property type="match status" value="1"/>
</dbReference>
<dbReference type="RefSeq" id="WP_345374797.1">
    <property type="nucleotide sequence ID" value="NZ_BAABJX010000063.1"/>
</dbReference>
<feature type="transmembrane region" description="Helical" evidence="6">
    <location>
        <begin position="100"/>
        <end position="117"/>
    </location>
</feature>
<comment type="subcellular location">
    <subcellularLocation>
        <location evidence="1">Membrane</location>
        <topology evidence="1">Multi-pass membrane protein</topology>
    </subcellularLocation>
</comment>
<feature type="transmembrane region" description="Helical" evidence="6">
    <location>
        <begin position="56"/>
        <end position="79"/>
    </location>
</feature>
<proteinExistence type="predicted"/>
<evidence type="ECO:0000256" key="3">
    <source>
        <dbReference type="ARBA" id="ARBA00022692"/>
    </source>
</evidence>
<feature type="transmembrane region" description="Helical" evidence="6">
    <location>
        <begin position="243"/>
        <end position="263"/>
    </location>
</feature>
<comment type="caution">
    <text evidence="7">The sequence shown here is derived from an EMBL/GenBank/DDBJ whole genome shotgun (WGS) entry which is preliminary data.</text>
</comment>
<dbReference type="InterPro" id="IPR050475">
    <property type="entry name" value="Prenyltransferase_related"/>
</dbReference>